<dbReference type="InterPro" id="IPR011044">
    <property type="entry name" value="Quino_amine_DH_bsu"/>
</dbReference>
<dbReference type="AlphaFoldDB" id="A0A917EWT3"/>
<sequence length="466" mass="48571">MSIEAPPRPPELVTRNGGSGRERSGRRFRRLLYGSIAVFSLLVVALIGANLTQGPQLKSAQINLNTSVERAGQRLLLQTNEPLAGVAASHITITPSAGFTASVNASSIDIQFSDILQYDTAYTVTVSDVQSISAGASSTLAYTFTTPDPTVNYLAPAADSDGTQTQDAIMSVPLSGGPAVTVYSAPHIRRFVAFATALVVNTVNDDGTDALTIVSLTGAADIPVQVAGPGIVTSLKASLSSNLFGYTFSANPSAQYPTPPDLLYAYDLTRGQDYTIPITGTDHEQLSTQNWAFVPNSTSLVAQAADHTLLLIDTVGERDGTSGATVVTTADSLNGFIPGTKTLISTSNGSYTQTDFSKVGTPSTAFTVNSEPARAPIFDSTNSVITINNPTDTPDPATVTRTTGQTTATLFTATSTMGAITAACLSPNGKYIAVTTESQQISYLNIANTNTVSTNNGQQPGWCSSN</sequence>
<name>A0A917EWT3_9MICO</name>
<protein>
    <recommendedName>
        <fullName evidence="5">SbsA Ig-like domain-containing protein</fullName>
    </recommendedName>
</protein>
<gene>
    <name evidence="3" type="ORF">GCM10011399_16110</name>
</gene>
<keyword evidence="2" id="KW-0472">Membrane</keyword>
<feature type="compositionally biased region" description="Pro residues" evidence="1">
    <location>
        <begin position="1"/>
        <end position="10"/>
    </location>
</feature>
<dbReference type="RefSeq" id="WP_188676335.1">
    <property type="nucleotide sequence ID" value="NZ_BMGP01000002.1"/>
</dbReference>
<dbReference type="InterPro" id="IPR015943">
    <property type="entry name" value="WD40/YVTN_repeat-like_dom_sf"/>
</dbReference>
<proteinExistence type="predicted"/>
<keyword evidence="2" id="KW-0812">Transmembrane</keyword>
<organism evidence="3 4">
    <name type="scientific">Subtercola lobariae</name>
    <dbReference type="NCBI Taxonomy" id="1588641"/>
    <lineage>
        <taxon>Bacteria</taxon>
        <taxon>Bacillati</taxon>
        <taxon>Actinomycetota</taxon>
        <taxon>Actinomycetes</taxon>
        <taxon>Micrococcales</taxon>
        <taxon>Microbacteriaceae</taxon>
        <taxon>Subtercola</taxon>
    </lineage>
</organism>
<evidence type="ECO:0000256" key="2">
    <source>
        <dbReference type="SAM" id="Phobius"/>
    </source>
</evidence>
<evidence type="ECO:0000256" key="1">
    <source>
        <dbReference type="SAM" id="MobiDB-lite"/>
    </source>
</evidence>
<dbReference type="Proteomes" id="UP000598775">
    <property type="component" value="Unassembled WGS sequence"/>
</dbReference>
<evidence type="ECO:0008006" key="5">
    <source>
        <dbReference type="Google" id="ProtNLM"/>
    </source>
</evidence>
<reference evidence="3 4" key="1">
    <citation type="journal article" date="2014" name="Int. J. Syst. Evol. Microbiol.">
        <title>Complete genome sequence of Corynebacterium casei LMG S-19264T (=DSM 44701T), isolated from a smear-ripened cheese.</title>
        <authorList>
            <consortium name="US DOE Joint Genome Institute (JGI-PGF)"/>
            <person name="Walter F."/>
            <person name="Albersmeier A."/>
            <person name="Kalinowski J."/>
            <person name="Ruckert C."/>
        </authorList>
    </citation>
    <scope>NUCLEOTIDE SEQUENCE [LARGE SCALE GENOMIC DNA]</scope>
    <source>
        <strain evidence="3 4">CGMCC 1.12976</strain>
    </source>
</reference>
<dbReference type="SUPFAM" id="SSF50969">
    <property type="entry name" value="YVTN repeat-like/Quinoprotein amine dehydrogenase"/>
    <property type="match status" value="1"/>
</dbReference>
<evidence type="ECO:0000313" key="4">
    <source>
        <dbReference type="Proteomes" id="UP000598775"/>
    </source>
</evidence>
<evidence type="ECO:0000313" key="3">
    <source>
        <dbReference type="EMBL" id="GGF23279.1"/>
    </source>
</evidence>
<comment type="caution">
    <text evidence="3">The sequence shown here is derived from an EMBL/GenBank/DDBJ whole genome shotgun (WGS) entry which is preliminary data.</text>
</comment>
<feature type="region of interest" description="Disordered" evidence="1">
    <location>
        <begin position="1"/>
        <end position="23"/>
    </location>
</feature>
<feature type="transmembrane region" description="Helical" evidence="2">
    <location>
        <begin position="31"/>
        <end position="51"/>
    </location>
</feature>
<dbReference type="Gene3D" id="2.130.10.10">
    <property type="entry name" value="YVTN repeat-like/Quinoprotein amine dehydrogenase"/>
    <property type="match status" value="1"/>
</dbReference>
<accession>A0A917EWT3</accession>
<keyword evidence="4" id="KW-1185">Reference proteome</keyword>
<dbReference type="EMBL" id="BMGP01000002">
    <property type="protein sequence ID" value="GGF23279.1"/>
    <property type="molecule type" value="Genomic_DNA"/>
</dbReference>
<keyword evidence="2" id="KW-1133">Transmembrane helix</keyword>